<dbReference type="Pfam" id="PF17782">
    <property type="entry name" value="WHD_DprA"/>
    <property type="match status" value="1"/>
</dbReference>
<dbReference type="Gene3D" id="3.40.50.450">
    <property type="match status" value="1"/>
</dbReference>
<dbReference type="PANTHER" id="PTHR43022:SF1">
    <property type="entry name" value="PROTEIN SMF"/>
    <property type="match status" value="1"/>
</dbReference>
<reference evidence="4" key="1">
    <citation type="submission" date="2021-01" db="EMBL/GenBank/DDBJ databases">
        <title>Genome public.</title>
        <authorList>
            <person name="Liu C."/>
            <person name="Sun Q."/>
        </authorList>
    </citation>
    <scope>NUCLEOTIDE SEQUENCE</scope>
    <source>
        <strain evidence="4">M6</strain>
    </source>
</reference>
<dbReference type="Proteomes" id="UP000633365">
    <property type="component" value="Unassembled WGS sequence"/>
</dbReference>
<evidence type="ECO:0000313" key="4">
    <source>
        <dbReference type="EMBL" id="MBK6088000.1"/>
    </source>
</evidence>
<dbReference type="Gene3D" id="1.10.10.10">
    <property type="entry name" value="Winged helix-like DNA-binding domain superfamily/Winged helix DNA-binding domain"/>
    <property type="match status" value="1"/>
</dbReference>
<evidence type="ECO:0000259" key="3">
    <source>
        <dbReference type="Pfam" id="PF17782"/>
    </source>
</evidence>
<dbReference type="NCBIfam" id="TIGR00732">
    <property type="entry name" value="dprA"/>
    <property type="match status" value="1"/>
</dbReference>
<comment type="caution">
    <text evidence="4">The sequence shown here is derived from an EMBL/GenBank/DDBJ whole genome shotgun (WGS) entry which is preliminary data.</text>
</comment>
<proteinExistence type="inferred from homology"/>
<dbReference type="Pfam" id="PF02481">
    <property type="entry name" value="DNA_processg_A"/>
    <property type="match status" value="1"/>
</dbReference>
<accession>A0A934U020</accession>
<organism evidence="4 5">
    <name type="scientific">Ruminococcus difficilis</name>
    <dbReference type="NCBI Taxonomy" id="2763069"/>
    <lineage>
        <taxon>Bacteria</taxon>
        <taxon>Bacillati</taxon>
        <taxon>Bacillota</taxon>
        <taxon>Clostridia</taxon>
        <taxon>Eubacteriales</taxon>
        <taxon>Oscillospiraceae</taxon>
        <taxon>Ruminococcus</taxon>
    </lineage>
</organism>
<dbReference type="InterPro" id="IPR057666">
    <property type="entry name" value="DrpA_SLOG"/>
</dbReference>
<name>A0A934U020_9FIRM</name>
<feature type="domain" description="DprA winged helix" evidence="3">
    <location>
        <begin position="311"/>
        <end position="363"/>
    </location>
</feature>
<evidence type="ECO:0000259" key="2">
    <source>
        <dbReference type="Pfam" id="PF02481"/>
    </source>
</evidence>
<sequence length="369" mass="39939">MTNATKYYIWLSLALGYSTPKCKALASIYPNITAFYQGGVMEWRLSGVLNDKDISALEATPVAKAYEVIARCNELGISIVSLDDPNYPEKLKDIYDPPAVLYMKGRLPDFERCLSIGIVGTRNATAYGKRTSHVLAGSLAKVGVIIISGGAVGIDSLSHTAALEVGGVTLCVLGCGINYPYLMVNARMRNTIAERGALISEYPPDYPPGKYTFPERNRIISGLSDGVLVIEAGAKSGSLITARNALEQNRDVFAVMGNITSPYSQGTNALIKDGAIPVTDYTDIISYYPQFRLEGDPDDIVEDIPTHKTDIDVSADAVKVYHAVTAEPIHIDTITSAVKLPVNVVLQALTELELEGLIKAEKGRMYRIV</sequence>
<dbReference type="SUPFAM" id="SSF102405">
    <property type="entry name" value="MCP/YpsA-like"/>
    <property type="match status" value="1"/>
</dbReference>
<dbReference type="GO" id="GO:0009294">
    <property type="term" value="P:DNA-mediated transformation"/>
    <property type="evidence" value="ECO:0007669"/>
    <property type="project" value="InterPro"/>
</dbReference>
<dbReference type="InterPro" id="IPR003488">
    <property type="entry name" value="DprA"/>
</dbReference>
<evidence type="ECO:0000313" key="5">
    <source>
        <dbReference type="Proteomes" id="UP000633365"/>
    </source>
</evidence>
<gene>
    <name evidence="4" type="primary">dprA</name>
    <name evidence="4" type="ORF">JKK62_04930</name>
</gene>
<dbReference type="InterPro" id="IPR036388">
    <property type="entry name" value="WH-like_DNA-bd_sf"/>
</dbReference>
<dbReference type="EMBL" id="JAEQMG010000048">
    <property type="protein sequence ID" value="MBK6088000.1"/>
    <property type="molecule type" value="Genomic_DNA"/>
</dbReference>
<dbReference type="InterPro" id="IPR041614">
    <property type="entry name" value="DprA_WH"/>
</dbReference>
<feature type="domain" description="Smf/DprA SLOG" evidence="2">
    <location>
        <begin position="79"/>
        <end position="287"/>
    </location>
</feature>
<keyword evidence="5" id="KW-1185">Reference proteome</keyword>
<comment type="similarity">
    <text evidence="1">Belongs to the DprA/Smf family.</text>
</comment>
<dbReference type="AlphaFoldDB" id="A0A934U020"/>
<protein>
    <submittedName>
        <fullName evidence="4">DNA-protecting protein DprA</fullName>
    </submittedName>
</protein>
<dbReference type="PANTHER" id="PTHR43022">
    <property type="entry name" value="PROTEIN SMF"/>
    <property type="match status" value="1"/>
</dbReference>
<dbReference type="RefSeq" id="WP_186832995.1">
    <property type="nucleotide sequence ID" value="NZ_JAEQMG010000048.1"/>
</dbReference>
<evidence type="ECO:0000256" key="1">
    <source>
        <dbReference type="ARBA" id="ARBA00006525"/>
    </source>
</evidence>